<name>A0A1D1ZAA6_9ARAE</name>
<gene>
    <name evidence="6" type="primary">OsI_033149_0</name>
    <name evidence="6" type="ORF">g.124535</name>
</gene>
<dbReference type="GO" id="GO:0016020">
    <property type="term" value="C:membrane"/>
    <property type="evidence" value="ECO:0007669"/>
    <property type="project" value="UniProtKB-SubCell"/>
</dbReference>
<dbReference type="Pfam" id="PF05633">
    <property type="entry name" value="ROH1-like"/>
    <property type="match status" value="1"/>
</dbReference>
<evidence type="ECO:0000256" key="2">
    <source>
        <dbReference type="ARBA" id="ARBA00022692"/>
    </source>
</evidence>
<proteinExistence type="inferred from homology"/>
<dbReference type="InterPro" id="IPR008511">
    <property type="entry name" value="ROH1-like"/>
</dbReference>
<keyword evidence="4" id="KW-0472">Membrane</keyword>
<dbReference type="EMBL" id="GDJX01004112">
    <property type="protein sequence ID" value="JAT63824.1"/>
    <property type="molecule type" value="Transcribed_RNA"/>
</dbReference>
<accession>A0A1D1ZAA6</accession>
<evidence type="ECO:0000256" key="4">
    <source>
        <dbReference type="ARBA" id="ARBA00023136"/>
    </source>
</evidence>
<evidence type="ECO:0000256" key="1">
    <source>
        <dbReference type="ARBA" id="ARBA00004167"/>
    </source>
</evidence>
<protein>
    <submittedName>
        <fullName evidence="6">UPF0496 protein 4</fullName>
    </submittedName>
</protein>
<comment type="similarity">
    <text evidence="5">Belongs to the ROH1 family.</text>
</comment>
<keyword evidence="3" id="KW-1133">Transmembrane helix</keyword>
<reference evidence="6" key="1">
    <citation type="submission" date="2015-07" db="EMBL/GenBank/DDBJ databases">
        <title>Transcriptome Assembly of Anthurium amnicola.</title>
        <authorList>
            <person name="Suzuki J."/>
        </authorList>
    </citation>
    <scope>NUCLEOTIDE SEQUENCE</scope>
</reference>
<evidence type="ECO:0000313" key="6">
    <source>
        <dbReference type="EMBL" id="JAT63824.1"/>
    </source>
</evidence>
<comment type="subcellular location">
    <subcellularLocation>
        <location evidence="1">Membrane</location>
        <topology evidence="1">Single-pass membrane protein</topology>
    </subcellularLocation>
</comment>
<keyword evidence="2" id="KW-0812">Transmembrane</keyword>
<evidence type="ECO:0000256" key="3">
    <source>
        <dbReference type="ARBA" id="ARBA00022989"/>
    </source>
</evidence>
<evidence type="ECO:0000256" key="5">
    <source>
        <dbReference type="ARBA" id="ARBA00035114"/>
    </source>
</evidence>
<organism evidence="6">
    <name type="scientific">Anthurium amnicola</name>
    <dbReference type="NCBI Taxonomy" id="1678845"/>
    <lineage>
        <taxon>Eukaryota</taxon>
        <taxon>Viridiplantae</taxon>
        <taxon>Streptophyta</taxon>
        <taxon>Embryophyta</taxon>
        <taxon>Tracheophyta</taxon>
        <taxon>Spermatophyta</taxon>
        <taxon>Magnoliopsida</taxon>
        <taxon>Liliopsida</taxon>
        <taxon>Araceae</taxon>
        <taxon>Pothoideae</taxon>
        <taxon>Potheae</taxon>
        <taxon>Anthurium</taxon>
    </lineage>
</organism>
<dbReference type="PANTHER" id="PTHR31509">
    <property type="entry name" value="BPS1-LIKE PROTEIN"/>
    <property type="match status" value="1"/>
</dbReference>
<sequence>MPATDSQGSSTPLASLGRSILSIRRDRVHSMADPHAGSGAGAGAGSPLDHELESFQKHVADLLHDLAGEELLSLSWVRKLLDAFLASQEEFGAILLGNGGVVSRPPLDRMVADFFERGVKALDVCNAVRDGIERVRQWHKHLEIVLAALDPPHSRAVGVGQARRARKALTDLTISMLDDKEAAGSVIAHRNRSFGRSGDPCKDHRRHLGGQLRSHSWSVSRSWSAARQLQAIGSNLVAPRAHDVVATHGLAVPVYTMSTLLLFVMWALVAAIPCQDRGLQTHFSVPRGFLWAAPVASLHERIMEESKKRERRNSSGLLKEIHQIEKCSHHLAELTDPSCQYPLADERELEIREWVQELSQVCTSLGDGLDPLERQVREVFHRIIRSRADGLDCLGQAAA</sequence>
<dbReference type="AlphaFoldDB" id="A0A1D1ZAA6"/>